<accession>A0A5R9E0Y1</accession>
<keyword evidence="4" id="KW-0238">DNA-binding</keyword>
<dbReference type="RefSeq" id="WP_138052472.1">
    <property type="nucleotide sequence ID" value="NZ_VAWE01000001.1"/>
</dbReference>
<keyword evidence="2" id="KW-0805">Transcription regulation</keyword>
<keyword evidence="5" id="KW-0804">Transcription</keyword>
<dbReference type="GO" id="GO:0003677">
    <property type="term" value="F:DNA binding"/>
    <property type="evidence" value="ECO:0007669"/>
    <property type="project" value="UniProtKB-KW"/>
</dbReference>
<dbReference type="InterPro" id="IPR039425">
    <property type="entry name" value="RNA_pol_sigma-70-like"/>
</dbReference>
<protein>
    <submittedName>
        <fullName evidence="7">Sigma-70 family RNA polymerase sigma factor</fullName>
    </submittedName>
</protein>
<dbReference type="Gene3D" id="1.10.1740.10">
    <property type="match status" value="1"/>
</dbReference>
<gene>
    <name evidence="7" type="ORF">FEF34_07775</name>
</gene>
<dbReference type="EMBL" id="VAWE01000001">
    <property type="protein sequence ID" value="TLQ43057.1"/>
    <property type="molecule type" value="Genomic_DNA"/>
</dbReference>
<evidence type="ECO:0000256" key="3">
    <source>
        <dbReference type="ARBA" id="ARBA00023082"/>
    </source>
</evidence>
<keyword evidence="8" id="KW-1185">Reference proteome</keyword>
<evidence type="ECO:0000313" key="8">
    <source>
        <dbReference type="Proteomes" id="UP000305921"/>
    </source>
</evidence>
<comment type="caution">
    <text evidence="7">The sequence shown here is derived from an EMBL/GenBank/DDBJ whole genome shotgun (WGS) entry which is preliminary data.</text>
</comment>
<dbReference type="OrthoDB" id="4350410at2"/>
<dbReference type="GO" id="GO:0016987">
    <property type="term" value="F:sigma factor activity"/>
    <property type="evidence" value="ECO:0007669"/>
    <property type="project" value="UniProtKB-KW"/>
</dbReference>
<dbReference type="Gene3D" id="1.10.10.10">
    <property type="entry name" value="Winged helix-like DNA-binding domain superfamily/Winged helix DNA-binding domain"/>
    <property type="match status" value="1"/>
</dbReference>
<dbReference type="InterPro" id="IPR013249">
    <property type="entry name" value="RNA_pol_sigma70_r4_t2"/>
</dbReference>
<sequence>MSEDVREDDGRSPVAAPLRLPLDFQAHYLMNQEAWHAYALHFLRTNDAAEEAVHRVFLEILRHWNALLAEADLQQQTWAILRRVVIDELLQDFREELAAMDSGVGLYPALGKLPQRQFDVIVLRYIFDYNTARISWYLGVTPSTVDYHCRKARERLAPVYQSRYGTKEDPK</sequence>
<dbReference type="GO" id="GO:0006352">
    <property type="term" value="P:DNA-templated transcription initiation"/>
    <property type="evidence" value="ECO:0007669"/>
    <property type="project" value="InterPro"/>
</dbReference>
<keyword evidence="3" id="KW-0731">Sigma factor</keyword>
<evidence type="ECO:0000256" key="2">
    <source>
        <dbReference type="ARBA" id="ARBA00023015"/>
    </source>
</evidence>
<reference evidence="7 8" key="1">
    <citation type="submission" date="2019-05" db="EMBL/GenBank/DDBJ databases">
        <title>Streptomyces marianii sp. nov., a novel marine actinomycete from southern coast of India.</title>
        <authorList>
            <person name="Iniyan A.M."/>
            <person name="Wink J."/>
            <person name="Ramprasad E."/>
            <person name="Ramana C.V."/>
            <person name="Bunk B."/>
            <person name="Sproer C."/>
            <person name="Joseph F.-J.R.S."/>
            <person name="Vincent S.G.P."/>
        </authorList>
    </citation>
    <scope>NUCLEOTIDE SEQUENCE [LARGE SCALE GENOMIC DNA]</scope>
    <source>
        <strain evidence="7 8">ICN19</strain>
    </source>
</reference>
<feature type="domain" description="RNA polymerase sigma factor 70 region 4 type 2" evidence="6">
    <location>
        <begin position="109"/>
        <end position="156"/>
    </location>
</feature>
<dbReference type="Pfam" id="PF08281">
    <property type="entry name" value="Sigma70_r4_2"/>
    <property type="match status" value="1"/>
</dbReference>
<comment type="similarity">
    <text evidence="1">Belongs to the sigma-70 factor family. ECF subfamily.</text>
</comment>
<dbReference type="PANTHER" id="PTHR43133:SF8">
    <property type="entry name" value="RNA POLYMERASE SIGMA FACTOR HI_1459-RELATED"/>
    <property type="match status" value="1"/>
</dbReference>
<dbReference type="Proteomes" id="UP000305921">
    <property type="component" value="Unassembled WGS sequence"/>
</dbReference>
<evidence type="ECO:0000256" key="5">
    <source>
        <dbReference type="ARBA" id="ARBA00023163"/>
    </source>
</evidence>
<evidence type="ECO:0000256" key="1">
    <source>
        <dbReference type="ARBA" id="ARBA00010641"/>
    </source>
</evidence>
<evidence type="ECO:0000313" key="7">
    <source>
        <dbReference type="EMBL" id="TLQ43057.1"/>
    </source>
</evidence>
<dbReference type="SUPFAM" id="SSF88659">
    <property type="entry name" value="Sigma3 and sigma4 domains of RNA polymerase sigma factors"/>
    <property type="match status" value="1"/>
</dbReference>
<dbReference type="InterPro" id="IPR036388">
    <property type="entry name" value="WH-like_DNA-bd_sf"/>
</dbReference>
<name>A0A5R9E0Y1_9ACTN</name>
<dbReference type="AlphaFoldDB" id="A0A5R9E0Y1"/>
<organism evidence="7 8">
    <name type="scientific">Streptomyces marianii</name>
    <dbReference type="NCBI Taxonomy" id="1817406"/>
    <lineage>
        <taxon>Bacteria</taxon>
        <taxon>Bacillati</taxon>
        <taxon>Actinomycetota</taxon>
        <taxon>Actinomycetes</taxon>
        <taxon>Kitasatosporales</taxon>
        <taxon>Streptomycetaceae</taxon>
        <taxon>Streptomyces</taxon>
    </lineage>
</organism>
<evidence type="ECO:0000256" key="4">
    <source>
        <dbReference type="ARBA" id="ARBA00023125"/>
    </source>
</evidence>
<proteinExistence type="inferred from homology"/>
<dbReference type="InterPro" id="IPR013324">
    <property type="entry name" value="RNA_pol_sigma_r3/r4-like"/>
</dbReference>
<dbReference type="PANTHER" id="PTHR43133">
    <property type="entry name" value="RNA POLYMERASE ECF-TYPE SIGMA FACTO"/>
    <property type="match status" value="1"/>
</dbReference>
<evidence type="ECO:0000259" key="6">
    <source>
        <dbReference type="Pfam" id="PF08281"/>
    </source>
</evidence>